<dbReference type="OrthoDB" id="9809338at2"/>
<dbReference type="InterPro" id="IPR018060">
    <property type="entry name" value="HTH_AraC"/>
</dbReference>
<dbReference type="PANTHER" id="PTHR47893">
    <property type="entry name" value="REGULATORY PROTEIN PCHR"/>
    <property type="match status" value="1"/>
</dbReference>
<dbReference type="PANTHER" id="PTHR47893:SF1">
    <property type="entry name" value="REGULATORY PROTEIN PCHR"/>
    <property type="match status" value="1"/>
</dbReference>
<name>A0A1H3XY21_9GAMM</name>
<dbReference type="Gene3D" id="1.10.10.60">
    <property type="entry name" value="Homeodomain-like"/>
    <property type="match status" value="1"/>
</dbReference>
<dbReference type="Pfam" id="PF12833">
    <property type="entry name" value="HTH_18"/>
    <property type="match status" value="1"/>
</dbReference>
<dbReference type="GO" id="GO:0003700">
    <property type="term" value="F:DNA-binding transcription factor activity"/>
    <property type="evidence" value="ECO:0007669"/>
    <property type="project" value="InterPro"/>
</dbReference>
<evidence type="ECO:0000256" key="2">
    <source>
        <dbReference type="ARBA" id="ARBA00023125"/>
    </source>
</evidence>
<dbReference type="InterPro" id="IPR053142">
    <property type="entry name" value="PchR_regulatory_protein"/>
</dbReference>
<dbReference type="AlphaFoldDB" id="A0A1H3XY21"/>
<accession>A0A1H3XY21</accession>
<dbReference type="RefSeq" id="WP_091821927.1">
    <property type="nucleotide sequence ID" value="NZ_FNRJ01000001.1"/>
</dbReference>
<proteinExistence type="predicted"/>
<gene>
    <name evidence="5" type="ORF">SAMN02745729_101291</name>
</gene>
<evidence type="ECO:0000259" key="4">
    <source>
        <dbReference type="PROSITE" id="PS01124"/>
    </source>
</evidence>
<keyword evidence="1" id="KW-0805">Transcription regulation</keyword>
<sequence>MSSFDAKAEIAASRLLATGISSLLPVTQEDKCILLKRTLQEGIDVVVWKGRFTQPMEIDIHDDDHRITFSCSLAGTSHTRFDDGASPLVHTLQEKEASISFHPGRVGTFTQVGQFDSVMVMVRPDILEKWPLDTSVMPSDITIGDCYLTRCACNAELRATAQVLSQGLCSVQAFAGSNTDRLPLWLLGQCLVMVSLIQQGNRHSAPHTDRIPWRDQQHLLRARDLLLQDLSAAPTLPELAHEAGLSLLKLKCGFRQLFGHTVYGLFQRERMQEARRQLNLGLPVLTVASDLGYSNASHFAAAFKKQFGITPSEVKRQR</sequence>
<organism evidence="5 6">
    <name type="scientific">Marinobacterium iners DSM 11526</name>
    <dbReference type="NCBI Taxonomy" id="1122198"/>
    <lineage>
        <taxon>Bacteria</taxon>
        <taxon>Pseudomonadati</taxon>
        <taxon>Pseudomonadota</taxon>
        <taxon>Gammaproteobacteria</taxon>
        <taxon>Oceanospirillales</taxon>
        <taxon>Oceanospirillaceae</taxon>
        <taxon>Marinobacterium</taxon>
    </lineage>
</organism>
<reference evidence="6" key="1">
    <citation type="submission" date="2016-10" db="EMBL/GenBank/DDBJ databases">
        <authorList>
            <person name="Varghese N."/>
            <person name="Submissions S."/>
        </authorList>
    </citation>
    <scope>NUCLEOTIDE SEQUENCE [LARGE SCALE GENOMIC DNA]</scope>
    <source>
        <strain evidence="6">DSM 11526</strain>
    </source>
</reference>
<evidence type="ECO:0000256" key="3">
    <source>
        <dbReference type="ARBA" id="ARBA00023163"/>
    </source>
</evidence>
<feature type="domain" description="HTH araC/xylS-type" evidence="4">
    <location>
        <begin position="220"/>
        <end position="317"/>
    </location>
</feature>
<keyword evidence="3" id="KW-0804">Transcription</keyword>
<dbReference type="InterPro" id="IPR009057">
    <property type="entry name" value="Homeodomain-like_sf"/>
</dbReference>
<dbReference type="STRING" id="1122198.SAMN02745729_101291"/>
<dbReference type="EMBL" id="FNRJ01000001">
    <property type="protein sequence ID" value="SEA03761.1"/>
    <property type="molecule type" value="Genomic_DNA"/>
</dbReference>
<dbReference type="Proteomes" id="UP000242469">
    <property type="component" value="Unassembled WGS sequence"/>
</dbReference>
<keyword evidence="2" id="KW-0238">DNA-binding</keyword>
<protein>
    <submittedName>
        <fullName evidence="5">AraC family transcriptional regulator</fullName>
    </submittedName>
</protein>
<dbReference type="PRINTS" id="PR00032">
    <property type="entry name" value="HTHARAC"/>
</dbReference>
<dbReference type="SUPFAM" id="SSF46689">
    <property type="entry name" value="Homeodomain-like"/>
    <property type="match status" value="1"/>
</dbReference>
<dbReference type="GO" id="GO:0043565">
    <property type="term" value="F:sequence-specific DNA binding"/>
    <property type="evidence" value="ECO:0007669"/>
    <property type="project" value="InterPro"/>
</dbReference>
<evidence type="ECO:0000313" key="5">
    <source>
        <dbReference type="EMBL" id="SEA03761.1"/>
    </source>
</evidence>
<keyword evidence="6" id="KW-1185">Reference proteome</keyword>
<evidence type="ECO:0000256" key="1">
    <source>
        <dbReference type="ARBA" id="ARBA00023015"/>
    </source>
</evidence>
<dbReference type="SMART" id="SM00342">
    <property type="entry name" value="HTH_ARAC"/>
    <property type="match status" value="1"/>
</dbReference>
<dbReference type="PROSITE" id="PS00041">
    <property type="entry name" value="HTH_ARAC_FAMILY_1"/>
    <property type="match status" value="1"/>
</dbReference>
<dbReference type="PROSITE" id="PS01124">
    <property type="entry name" value="HTH_ARAC_FAMILY_2"/>
    <property type="match status" value="1"/>
</dbReference>
<dbReference type="InterPro" id="IPR018062">
    <property type="entry name" value="HTH_AraC-typ_CS"/>
</dbReference>
<dbReference type="InterPro" id="IPR020449">
    <property type="entry name" value="Tscrpt_reg_AraC-type_HTH"/>
</dbReference>
<evidence type="ECO:0000313" key="6">
    <source>
        <dbReference type="Proteomes" id="UP000242469"/>
    </source>
</evidence>